<organism evidence="1 2">
    <name type="scientific">Setaria digitata</name>
    <dbReference type="NCBI Taxonomy" id="48799"/>
    <lineage>
        <taxon>Eukaryota</taxon>
        <taxon>Metazoa</taxon>
        <taxon>Ecdysozoa</taxon>
        <taxon>Nematoda</taxon>
        <taxon>Chromadorea</taxon>
        <taxon>Rhabditida</taxon>
        <taxon>Spirurina</taxon>
        <taxon>Spiruromorpha</taxon>
        <taxon>Filarioidea</taxon>
        <taxon>Setariidae</taxon>
        <taxon>Setaria</taxon>
    </lineage>
</organism>
<sequence>MTEERIKQAVKQPELFHRTVSSSELNAMHTTAAAITTTDCINLMDLRGSGILDNRISAEENEGHLDERFGMLSV</sequence>
<accession>A0A915PGS8</accession>
<protein>
    <submittedName>
        <fullName evidence="2">Uncharacterized protein</fullName>
    </submittedName>
</protein>
<dbReference type="Proteomes" id="UP000887581">
    <property type="component" value="Unplaced"/>
</dbReference>
<dbReference type="AlphaFoldDB" id="A0A915PGS8"/>
<evidence type="ECO:0000313" key="1">
    <source>
        <dbReference type="Proteomes" id="UP000887581"/>
    </source>
</evidence>
<keyword evidence="1" id="KW-1185">Reference proteome</keyword>
<reference evidence="2" key="1">
    <citation type="submission" date="2022-11" db="UniProtKB">
        <authorList>
            <consortium name="WormBaseParasite"/>
        </authorList>
    </citation>
    <scope>IDENTIFICATION</scope>
</reference>
<name>A0A915PGS8_9BILA</name>
<dbReference type="WBParaSite" id="sdigi.contig151.g5292.t1">
    <property type="protein sequence ID" value="sdigi.contig151.g5292.t1"/>
    <property type="gene ID" value="sdigi.contig151.g5292"/>
</dbReference>
<evidence type="ECO:0000313" key="2">
    <source>
        <dbReference type="WBParaSite" id="sdigi.contig151.g5292.t1"/>
    </source>
</evidence>
<proteinExistence type="predicted"/>